<keyword evidence="3" id="KW-0238">DNA-binding</keyword>
<dbReference type="GO" id="GO:0000981">
    <property type="term" value="F:DNA-binding transcription factor activity, RNA polymerase II-specific"/>
    <property type="evidence" value="ECO:0007669"/>
    <property type="project" value="InterPro"/>
</dbReference>
<feature type="region of interest" description="Disordered" evidence="6">
    <location>
        <begin position="184"/>
        <end position="225"/>
    </location>
</feature>
<feature type="region of interest" description="Disordered" evidence="6">
    <location>
        <begin position="544"/>
        <end position="578"/>
    </location>
</feature>
<accession>U1G5N0</accession>
<evidence type="ECO:0000256" key="2">
    <source>
        <dbReference type="ARBA" id="ARBA00023015"/>
    </source>
</evidence>
<sequence>MSEQSSRKDSDESGQRHSSNRQPSEGASQTSNEPNQPSEPARHSSGLLSQPPAGPAFRVPKSPMDRPPAKAPKVAIPRLPNKGDSAAGGGIKSGGRHRVMHACEPCRSRKTKCSGEKPACRHCQDFKVNCVYADGKRDRAKKAFGSLAEKFADFEATLKDLSSRVCEEDAILIKTLLDKDVVSTYGDSPGARDASREVDGVSEASGEESDASAGVGSTGAVDRIEEDFNRNEEARTTGFMGKNSEVTWLQKLRQETKFGSPTDRDSETEFRKKTGGASPLFSHYSPASEHRKTMPDACEGFSVHDSSYHLDDFSISMPEAIDRFEIPPRETADLLFNAYLESVHPTFPIIGKITFSSQYRKFMEGTSVSPGERWLAILNMIFAIGAKYAHLVQAGWRGDERDHLLYFSRARLLSMNGNTLFNHPDLQQVQVSGLIAFYLVATSQINRAWTIGGTAVRAAIALGLNMRNESVRTPDTSKEIRYRVWWSLYGLEHLLSMMTGRPTGLSDEACTTPLPAPVDEDAFQSQQALSLLCSDMQRNARYPGLLYRSPNTSGTTTSLPDRSRSSSKPSSVSRSPSAPQHFDLEWARNVPPSTSLYFLHHILLTKISQSALNKLYTPEAMQTSWSQIQTVISDHDRRIAQWHSNLPSILDFKRKQRDQNYLHLRMCLGFLYYGTRIIVHRPCLCRLDRKLPNQSAKSQSFNRASAASCIEAAREMLQMLPEEPNAVGLNRIGPWCCLLHYLMQATVVLLLELSLRSCHMPEDAEDIFGATKKAVRWLYSLGEDSYSARRAWALCNEMFREAAPKIGREVDNLPEQPPGPLDQPSYSNPRSAESEHSPAMGGPMLMPNILQSGENFTVTQSDLANMAAFAGYDEYILYPGGERSTSFFPTAAEMEFIYSEPPQQDGDTDHCDGV</sequence>
<dbReference type="InterPro" id="IPR053230">
    <property type="entry name" value="Trans_reg_galc"/>
</dbReference>
<dbReference type="GeneID" id="19240624"/>
<feature type="compositionally biased region" description="Basic and acidic residues" evidence="6">
    <location>
        <begin position="1"/>
        <end position="15"/>
    </location>
</feature>
<dbReference type="SMART" id="SM00906">
    <property type="entry name" value="Fungal_trans"/>
    <property type="match status" value="1"/>
</dbReference>
<dbReference type="InterPro" id="IPR007219">
    <property type="entry name" value="XnlR_reg_dom"/>
</dbReference>
<evidence type="ECO:0000256" key="1">
    <source>
        <dbReference type="ARBA" id="ARBA00022723"/>
    </source>
</evidence>
<feature type="region of interest" description="Disordered" evidence="6">
    <location>
        <begin position="1"/>
        <end position="96"/>
    </location>
</feature>
<dbReference type="GO" id="GO:0008270">
    <property type="term" value="F:zinc ion binding"/>
    <property type="evidence" value="ECO:0007669"/>
    <property type="project" value="InterPro"/>
</dbReference>
<dbReference type="SMART" id="SM00066">
    <property type="entry name" value="GAL4"/>
    <property type="match status" value="1"/>
</dbReference>
<keyword evidence="9" id="KW-1185">Reference proteome</keyword>
<evidence type="ECO:0000256" key="3">
    <source>
        <dbReference type="ARBA" id="ARBA00023125"/>
    </source>
</evidence>
<dbReference type="Gene3D" id="4.10.240.10">
    <property type="entry name" value="Zn(2)-C6 fungal-type DNA-binding domain"/>
    <property type="match status" value="1"/>
</dbReference>
<dbReference type="InterPro" id="IPR001138">
    <property type="entry name" value="Zn2Cys6_DnaBD"/>
</dbReference>
<evidence type="ECO:0000313" key="8">
    <source>
        <dbReference type="EMBL" id="ERF72622.1"/>
    </source>
</evidence>
<evidence type="ECO:0000259" key="7">
    <source>
        <dbReference type="PROSITE" id="PS50048"/>
    </source>
</evidence>
<dbReference type="RefSeq" id="XP_007801699.1">
    <property type="nucleotide sequence ID" value="XM_007803508.1"/>
</dbReference>
<feature type="compositionally biased region" description="Polar residues" evidence="6">
    <location>
        <begin position="16"/>
        <end position="38"/>
    </location>
</feature>
<evidence type="ECO:0000256" key="4">
    <source>
        <dbReference type="ARBA" id="ARBA00023163"/>
    </source>
</evidence>
<protein>
    <recommendedName>
        <fullName evidence="7">Zn(2)-C6 fungal-type domain-containing protein</fullName>
    </recommendedName>
</protein>
<dbReference type="HOGENOM" id="CLU_011910_0_0_1"/>
<feature type="region of interest" description="Disordered" evidence="6">
    <location>
        <begin position="809"/>
        <end position="845"/>
    </location>
</feature>
<feature type="region of interest" description="Disordered" evidence="6">
    <location>
        <begin position="256"/>
        <end position="288"/>
    </location>
</feature>
<feature type="compositionally biased region" description="Basic and acidic residues" evidence="6">
    <location>
        <begin position="256"/>
        <end position="272"/>
    </location>
</feature>
<dbReference type="AlphaFoldDB" id="U1G5N0"/>
<dbReference type="GO" id="GO:0003677">
    <property type="term" value="F:DNA binding"/>
    <property type="evidence" value="ECO:0007669"/>
    <property type="project" value="UniProtKB-KW"/>
</dbReference>
<dbReference type="OrthoDB" id="5296287at2759"/>
<keyword evidence="2" id="KW-0805">Transcription regulation</keyword>
<dbReference type="PROSITE" id="PS50048">
    <property type="entry name" value="ZN2_CY6_FUNGAL_2"/>
    <property type="match status" value="1"/>
</dbReference>
<dbReference type="OMA" id="HAVNYHL"/>
<dbReference type="SUPFAM" id="SSF57701">
    <property type="entry name" value="Zn2/Cys6 DNA-binding domain"/>
    <property type="match status" value="1"/>
</dbReference>
<keyword evidence="1" id="KW-0479">Metal-binding</keyword>
<dbReference type="GO" id="GO:0006351">
    <property type="term" value="P:DNA-templated transcription"/>
    <property type="evidence" value="ECO:0007669"/>
    <property type="project" value="InterPro"/>
</dbReference>
<reference evidence="9" key="1">
    <citation type="journal article" date="2014" name="BMC Genomics">
        <title>Genome characteristics reveal the impact of lichenization on lichen-forming fungus Endocarpon pusillum Hedwig (Verrucariales, Ascomycota).</title>
        <authorList>
            <person name="Wang Y.-Y."/>
            <person name="Liu B."/>
            <person name="Zhang X.-Y."/>
            <person name="Zhou Q.-M."/>
            <person name="Zhang T."/>
            <person name="Li H."/>
            <person name="Yu Y.-F."/>
            <person name="Zhang X.-L."/>
            <person name="Hao X.-Y."/>
            <person name="Wang M."/>
            <person name="Wang L."/>
            <person name="Wei J.-C."/>
        </authorList>
    </citation>
    <scope>NUCLEOTIDE SEQUENCE [LARGE SCALE GENOMIC DNA]</scope>
    <source>
        <strain evidence="9">Z07020 / HMAS-L-300199</strain>
    </source>
</reference>
<dbReference type="Pfam" id="PF04082">
    <property type="entry name" value="Fungal_trans"/>
    <property type="match status" value="1"/>
</dbReference>
<dbReference type="PANTHER" id="PTHR47654">
    <property type="entry name" value="ZN(II)2CYS6 TRANSCRIPTION FACTOR (EUROFUNG)-RELATED"/>
    <property type="match status" value="1"/>
</dbReference>
<dbReference type="PROSITE" id="PS00463">
    <property type="entry name" value="ZN2_CY6_FUNGAL_1"/>
    <property type="match status" value="1"/>
</dbReference>
<gene>
    <name evidence="8" type="ORF">EPUS_05676</name>
</gene>
<dbReference type="EMBL" id="KE721068">
    <property type="protein sequence ID" value="ERF72622.1"/>
    <property type="molecule type" value="Genomic_DNA"/>
</dbReference>
<feature type="domain" description="Zn(2)-C6 fungal-type" evidence="7">
    <location>
        <begin position="102"/>
        <end position="132"/>
    </location>
</feature>
<dbReference type="Proteomes" id="UP000019373">
    <property type="component" value="Unassembled WGS sequence"/>
</dbReference>
<proteinExistence type="predicted"/>
<dbReference type="InterPro" id="IPR036864">
    <property type="entry name" value="Zn2-C6_fun-type_DNA-bd_sf"/>
</dbReference>
<dbReference type="CDD" id="cd00067">
    <property type="entry name" value="GAL4"/>
    <property type="match status" value="1"/>
</dbReference>
<evidence type="ECO:0000256" key="5">
    <source>
        <dbReference type="ARBA" id="ARBA00023242"/>
    </source>
</evidence>
<evidence type="ECO:0000256" key="6">
    <source>
        <dbReference type="SAM" id="MobiDB-lite"/>
    </source>
</evidence>
<dbReference type="eggNOG" id="ENOG502RZ6G">
    <property type="taxonomic scope" value="Eukaryota"/>
</dbReference>
<feature type="compositionally biased region" description="Low complexity" evidence="6">
    <location>
        <begin position="555"/>
        <end position="577"/>
    </location>
</feature>
<keyword evidence="5" id="KW-0539">Nucleus</keyword>
<dbReference type="CDD" id="cd12148">
    <property type="entry name" value="fungal_TF_MHR"/>
    <property type="match status" value="1"/>
</dbReference>
<name>U1G5N0_ENDPU</name>
<evidence type="ECO:0000313" key="9">
    <source>
        <dbReference type="Proteomes" id="UP000019373"/>
    </source>
</evidence>
<keyword evidence="4" id="KW-0804">Transcription</keyword>
<organism evidence="8 9">
    <name type="scientific">Endocarpon pusillum (strain Z07020 / HMAS-L-300199)</name>
    <name type="common">Lichen-forming fungus</name>
    <dbReference type="NCBI Taxonomy" id="1263415"/>
    <lineage>
        <taxon>Eukaryota</taxon>
        <taxon>Fungi</taxon>
        <taxon>Dikarya</taxon>
        <taxon>Ascomycota</taxon>
        <taxon>Pezizomycotina</taxon>
        <taxon>Eurotiomycetes</taxon>
        <taxon>Chaetothyriomycetidae</taxon>
        <taxon>Verrucariales</taxon>
        <taxon>Verrucariaceae</taxon>
        <taxon>Endocarpon</taxon>
    </lineage>
</organism>
<dbReference type="Pfam" id="PF00172">
    <property type="entry name" value="Zn_clus"/>
    <property type="match status" value="1"/>
</dbReference>